<dbReference type="AlphaFoldDB" id="A0AAD8V4K1"/>
<dbReference type="RefSeq" id="XP_060412815.1">
    <property type="nucleotide sequence ID" value="XM_060551941.1"/>
</dbReference>
<evidence type="ECO:0000313" key="3">
    <source>
        <dbReference type="Proteomes" id="UP001230504"/>
    </source>
</evidence>
<name>A0AAD8V4K1_9PEZI</name>
<accession>A0AAD8V4K1</accession>
<reference evidence="2" key="1">
    <citation type="submission" date="2021-06" db="EMBL/GenBank/DDBJ databases">
        <title>Comparative genomics, transcriptomics and evolutionary studies reveal genomic signatures of adaptation to plant cell wall in hemibiotrophic fungi.</title>
        <authorList>
            <consortium name="DOE Joint Genome Institute"/>
            <person name="Baroncelli R."/>
            <person name="Diaz J.F."/>
            <person name="Benocci T."/>
            <person name="Peng M."/>
            <person name="Battaglia E."/>
            <person name="Haridas S."/>
            <person name="Andreopoulos W."/>
            <person name="Labutti K."/>
            <person name="Pangilinan J."/>
            <person name="Floch G.L."/>
            <person name="Makela M.R."/>
            <person name="Henrissat B."/>
            <person name="Grigoriev I.V."/>
            <person name="Crouch J.A."/>
            <person name="De Vries R.P."/>
            <person name="Sukno S.A."/>
            <person name="Thon M.R."/>
        </authorList>
    </citation>
    <scope>NUCLEOTIDE SEQUENCE</scope>
    <source>
        <strain evidence="2">CBS 125086</strain>
    </source>
</reference>
<dbReference type="GeneID" id="85436181"/>
<keyword evidence="1" id="KW-1133">Transmembrane helix</keyword>
<feature type="transmembrane region" description="Helical" evidence="1">
    <location>
        <begin position="72"/>
        <end position="89"/>
    </location>
</feature>
<organism evidence="2 3">
    <name type="scientific">Colletotrichum navitas</name>
    <dbReference type="NCBI Taxonomy" id="681940"/>
    <lineage>
        <taxon>Eukaryota</taxon>
        <taxon>Fungi</taxon>
        <taxon>Dikarya</taxon>
        <taxon>Ascomycota</taxon>
        <taxon>Pezizomycotina</taxon>
        <taxon>Sordariomycetes</taxon>
        <taxon>Hypocreomycetidae</taxon>
        <taxon>Glomerellales</taxon>
        <taxon>Glomerellaceae</taxon>
        <taxon>Colletotrichum</taxon>
        <taxon>Colletotrichum graminicola species complex</taxon>
    </lineage>
</organism>
<dbReference type="EMBL" id="JAHLJV010000041">
    <property type="protein sequence ID" value="KAK1585819.1"/>
    <property type="molecule type" value="Genomic_DNA"/>
</dbReference>
<protein>
    <submittedName>
        <fullName evidence="2">Uncharacterized protein</fullName>
    </submittedName>
</protein>
<dbReference type="Proteomes" id="UP001230504">
    <property type="component" value="Unassembled WGS sequence"/>
</dbReference>
<gene>
    <name evidence="2" type="ORF">LY79DRAFT_261457</name>
</gene>
<evidence type="ECO:0000313" key="2">
    <source>
        <dbReference type="EMBL" id="KAK1585819.1"/>
    </source>
</evidence>
<evidence type="ECO:0000256" key="1">
    <source>
        <dbReference type="SAM" id="Phobius"/>
    </source>
</evidence>
<keyword evidence="3" id="KW-1185">Reference proteome</keyword>
<keyword evidence="1" id="KW-0472">Membrane</keyword>
<comment type="caution">
    <text evidence="2">The sequence shown here is derived from an EMBL/GenBank/DDBJ whole genome shotgun (WGS) entry which is preliminary data.</text>
</comment>
<proteinExistence type="predicted"/>
<feature type="transmembrane region" description="Helical" evidence="1">
    <location>
        <begin position="32"/>
        <end position="51"/>
    </location>
</feature>
<keyword evidence="1" id="KW-0812">Transmembrane</keyword>
<sequence length="147" mass="16958">MIINHMYSPATRPEWHFVAEVPFHLEHCSWKYLRPILALATLGILCIRLFLASNHQARGRGRKWRRRDTQEAILYLFTSLLVVYFSLGMTDPLSIVTTLMMTHGFDIWVFFFSFVLFFLFLRRRAGEAIGEWIGSAGCGGEDDPTLG</sequence>
<feature type="transmembrane region" description="Helical" evidence="1">
    <location>
        <begin position="95"/>
        <end position="121"/>
    </location>
</feature>